<feature type="coiled-coil region" evidence="1">
    <location>
        <begin position="232"/>
        <end position="278"/>
    </location>
</feature>
<organism evidence="4 5">
    <name type="scientific">Pseudocohnilembus persalinus</name>
    <name type="common">Ciliate</name>
    <dbReference type="NCBI Taxonomy" id="266149"/>
    <lineage>
        <taxon>Eukaryota</taxon>
        <taxon>Sar</taxon>
        <taxon>Alveolata</taxon>
        <taxon>Ciliophora</taxon>
        <taxon>Intramacronucleata</taxon>
        <taxon>Oligohymenophorea</taxon>
        <taxon>Scuticociliatia</taxon>
        <taxon>Philasterida</taxon>
        <taxon>Pseudocohnilembidae</taxon>
        <taxon>Pseudocohnilembus</taxon>
    </lineage>
</organism>
<dbReference type="Proteomes" id="UP000054937">
    <property type="component" value="Unassembled WGS sequence"/>
</dbReference>
<protein>
    <submittedName>
        <fullName evidence="4">Uncharacterized protein</fullName>
    </submittedName>
</protein>
<gene>
    <name evidence="4" type="ORF">PPERSA_02610</name>
</gene>
<evidence type="ECO:0000256" key="2">
    <source>
        <dbReference type="SAM" id="MobiDB-lite"/>
    </source>
</evidence>
<feature type="region of interest" description="Disordered" evidence="2">
    <location>
        <begin position="420"/>
        <end position="454"/>
    </location>
</feature>
<feature type="region of interest" description="Disordered" evidence="2">
    <location>
        <begin position="358"/>
        <end position="377"/>
    </location>
</feature>
<sequence length="1186" mass="139089">MDPNKKNIIKPQFLSQRGSKRTNILPGQIISIDESINIKSEGNQQNLVHFENELKQGKNYNQIDITDFQKFTIIKEENLIPQNQERIIQKNQNNDVFRNNLTQKEQDIIDRSNLAFAKKIERFKIKKEKEKEELQQMKVTNMGNSEFNMRKTSLNIQNYKETNKNFYKQNQHKINQNQSLIQANKKNINNFNLGFQQQALMSHKAYTTRNTVYIYGQNQEQTNKSQRGINLQQQIEENVRNNIEKLDSLKKLNNLLINQNTEQNENEIEEDEHEHELQDLVRKGKTDKKYQKAIGTVYKKIEKNIKTEQKNKLNNNSGNKNNNNIDNIHFNNNNSQKFVNKSKNSLKIHSVQQQVQQKQLQQINNQSPEQELQPIISNSPEFSSLNKMEIKKFESQPYTQKQQQQQQQLSDCMEDLDQSYSLDDSFSNSNNSINNNYSSINKSRSGEFSPKSNQNSILKHLTNQNSQAGTPLIKIQSIEYKVDEEDEEEEQEKEQKFKDLDNDQKNQQINNNNILNNMKGSSNLSIQEDVEQFQKSNNAKKMFLEVNNKSSQKISDFIPSPGLMTLKSCKSTKSLQKSDNKNNNDLINNSEKKLDMINSQKLKRSSTNLIQDVEFSKSSRFKQKLKQRNSINDINMQSFQPKIGQGTNQIQLAKRNTLKIGDQFMNLSQNKLQLFTKKIMRLSSLSPLKRNNGSSIFGSDSNTISNFSSPLKSSPLKNQLNRNFKSMNSLVWNVQEFVSEKMEIFQNSQQESSPRKKVVQCEIGNLKECQKKIGEIFEGEENMGMKGLHLEISERIFEGGVVNYHKKGGNVQEQIVFKDILGEFLEENKISFNNYAKKIQWKPEILIQHMIQQEKKEIDKHMSLKQKNYQIFRIDDNNDLDQVKLVHAQLNQKENTNLLLLTRYIQNSNLKTTQANQKYEELKNLFAKIVRLQDIQNVLLMPIQVNKDLAYLQPGIGNLCEFAKLRQNNSNFLKWNSLEIRYLFFKIAKGISLLEQFGYGFNEIRAQNLIMIPKIQKYGIFCYDIKMMDVPVKLQNKDSCFNQRIQIYQLALLLIELVLGKNVRKEFSNEEIQTEGKQQMFLMTNTNQNKIQEKLQEIFQKVSFINDQEEDIFTKFLGVIVELLDEKSDVQQKLIKMKQKSQRKIMHKLFIQQFFKKPQIYIFYLLNLNIYQLIFVKNYQKIKRVY</sequence>
<evidence type="ECO:0000256" key="3">
    <source>
        <dbReference type="SAM" id="Phobius"/>
    </source>
</evidence>
<feature type="compositionally biased region" description="Basic and acidic residues" evidence="2">
    <location>
        <begin position="493"/>
        <end position="504"/>
    </location>
</feature>
<feature type="region of interest" description="Disordered" evidence="2">
    <location>
        <begin position="483"/>
        <end position="507"/>
    </location>
</feature>
<keyword evidence="3" id="KW-1133">Transmembrane helix</keyword>
<feature type="region of interest" description="Disordered" evidence="2">
    <location>
        <begin position="308"/>
        <end position="337"/>
    </location>
</feature>
<feature type="compositionally biased region" description="Acidic residues" evidence="2">
    <location>
        <begin position="483"/>
        <end position="492"/>
    </location>
</feature>
<accession>A0A0V0R5V7</accession>
<name>A0A0V0R5V7_PSEPJ</name>
<feature type="compositionally biased region" description="Low complexity" evidence="2">
    <location>
        <begin position="420"/>
        <end position="443"/>
    </location>
</feature>
<dbReference type="EMBL" id="LDAU01000044">
    <property type="protein sequence ID" value="KRX09738.1"/>
    <property type="molecule type" value="Genomic_DNA"/>
</dbReference>
<keyword evidence="3" id="KW-0812">Transmembrane</keyword>
<keyword evidence="5" id="KW-1185">Reference proteome</keyword>
<feature type="compositionally biased region" description="Low complexity" evidence="2">
    <location>
        <begin position="358"/>
        <end position="367"/>
    </location>
</feature>
<reference evidence="4 5" key="1">
    <citation type="journal article" date="2015" name="Sci. Rep.">
        <title>Genome of the facultative scuticociliatosis pathogen Pseudocohnilembus persalinus provides insight into its virulence through horizontal gene transfer.</title>
        <authorList>
            <person name="Xiong J."/>
            <person name="Wang G."/>
            <person name="Cheng J."/>
            <person name="Tian M."/>
            <person name="Pan X."/>
            <person name="Warren A."/>
            <person name="Jiang C."/>
            <person name="Yuan D."/>
            <person name="Miao W."/>
        </authorList>
    </citation>
    <scope>NUCLEOTIDE SEQUENCE [LARGE SCALE GENOMIC DNA]</scope>
    <source>
        <strain evidence="4">36N120E</strain>
    </source>
</reference>
<keyword evidence="3" id="KW-0472">Membrane</keyword>
<evidence type="ECO:0000313" key="5">
    <source>
        <dbReference type="Proteomes" id="UP000054937"/>
    </source>
</evidence>
<evidence type="ECO:0000313" key="4">
    <source>
        <dbReference type="EMBL" id="KRX09738.1"/>
    </source>
</evidence>
<feature type="transmembrane region" description="Helical" evidence="3">
    <location>
        <begin position="1160"/>
        <end position="1176"/>
    </location>
</feature>
<proteinExistence type="predicted"/>
<dbReference type="InParanoid" id="A0A0V0R5V7"/>
<keyword evidence="1" id="KW-0175">Coiled coil</keyword>
<evidence type="ECO:0000256" key="1">
    <source>
        <dbReference type="SAM" id="Coils"/>
    </source>
</evidence>
<feature type="compositionally biased region" description="Low complexity" evidence="2">
    <location>
        <begin position="312"/>
        <end position="334"/>
    </location>
</feature>
<comment type="caution">
    <text evidence="4">The sequence shown here is derived from an EMBL/GenBank/DDBJ whole genome shotgun (WGS) entry which is preliminary data.</text>
</comment>
<dbReference type="AlphaFoldDB" id="A0A0V0R5V7"/>